<dbReference type="Pfam" id="PF25988">
    <property type="entry name" value="HH_CyaD"/>
    <property type="match status" value="1"/>
</dbReference>
<dbReference type="PRINTS" id="PR01490">
    <property type="entry name" value="RTXTOXIND"/>
</dbReference>
<protein>
    <recommendedName>
        <fullName evidence="9">Membrane fusion protein (MFP) family protein</fullName>
    </recommendedName>
</protein>
<proteinExistence type="inferred from homology"/>
<comment type="subcellular location">
    <subcellularLocation>
        <location evidence="1 9">Cell inner membrane</location>
        <topology evidence="1 9">Single-pass membrane protein</topology>
    </subcellularLocation>
</comment>
<comment type="caution">
    <text evidence="13">The sequence shown here is derived from an EMBL/GenBank/DDBJ whole genome shotgun (WGS) entry which is preliminary data.</text>
</comment>
<evidence type="ECO:0000256" key="4">
    <source>
        <dbReference type="ARBA" id="ARBA00022475"/>
    </source>
</evidence>
<dbReference type="EMBL" id="SMDR01000004">
    <property type="protein sequence ID" value="TNJ32917.1"/>
    <property type="molecule type" value="Genomic_DNA"/>
</dbReference>
<keyword evidence="6" id="KW-0812">Transmembrane</keyword>
<evidence type="ECO:0000313" key="14">
    <source>
        <dbReference type="Proteomes" id="UP000305760"/>
    </source>
</evidence>
<evidence type="ECO:0000259" key="12">
    <source>
        <dbReference type="Pfam" id="PF26002"/>
    </source>
</evidence>
<evidence type="ECO:0000313" key="13">
    <source>
        <dbReference type="EMBL" id="TNJ32917.1"/>
    </source>
</evidence>
<evidence type="ECO:0000256" key="10">
    <source>
        <dbReference type="SAM" id="Coils"/>
    </source>
</evidence>
<comment type="similarity">
    <text evidence="2 9">Belongs to the membrane fusion protein (MFP) (TC 8.A.1) family.</text>
</comment>
<dbReference type="NCBIfam" id="TIGR01843">
    <property type="entry name" value="type_I_hlyD"/>
    <property type="match status" value="1"/>
</dbReference>
<dbReference type="InterPro" id="IPR058982">
    <property type="entry name" value="Beta-barrel_AprE"/>
</dbReference>
<gene>
    <name evidence="13" type="ORF">E1B00_14495</name>
</gene>
<dbReference type="PANTHER" id="PTHR30386:SF27">
    <property type="entry name" value="MEMBRANE FUSION PROTEIN (MFP) FAMILY PROTEIN"/>
    <property type="match status" value="1"/>
</dbReference>
<reference evidence="13 14" key="1">
    <citation type="submission" date="2019-03" db="EMBL/GenBank/DDBJ databases">
        <title>Arenimonas daejeonensis sp. nov., isolated from compost.</title>
        <authorList>
            <person name="Jeon C.O."/>
        </authorList>
    </citation>
    <scope>NUCLEOTIDE SEQUENCE [LARGE SCALE GENOMIC DNA]</scope>
    <source>
        <strain evidence="13 14">R29</strain>
    </source>
</reference>
<keyword evidence="8" id="KW-0472">Membrane</keyword>
<evidence type="ECO:0000256" key="3">
    <source>
        <dbReference type="ARBA" id="ARBA00022448"/>
    </source>
</evidence>
<organism evidence="13 14">
    <name type="scientific">Arenimonas terrae</name>
    <dbReference type="NCBI Taxonomy" id="2546226"/>
    <lineage>
        <taxon>Bacteria</taxon>
        <taxon>Pseudomonadati</taxon>
        <taxon>Pseudomonadota</taxon>
        <taxon>Gammaproteobacteria</taxon>
        <taxon>Lysobacterales</taxon>
        <taxon>Lysobacteraceae</taxon>
        <taxon>Arenimonas</taxon>
    </lineage>
</organism>
<sequence>MAGSLAALREFFGRYTRVFKAAWSVRDKMDPPPRQGQELEFLPAHLELTDTPVSPASRWIMRAIMALFCVALLWACLGQLDIVAVATGKTVSSGRTKVVQPLEPGVVRRILVRDGQQVKQGDLLIELDSTASGADFARAGEALQAAKLAELRFRALHAAIDSGTDPVLPELTGIEPARLSAERQLALSQHASFRARRQTLDAIVAQREAELATTTELVTRLEESAQIVIARAADFRDLVEKKYVARHEYLALEQERIAAERDLATQRNRLVEIRSALAGAREERRSMIADTRQQLLDGLRQAEDQVRQLTPEVAKTGRRDNLMQLTAPVDGVVQQLAVHTVGGVVTEAQPLLAVVPEDETLEVEALVLNKDIGFVRAGQTATVKVESFPYTRYGYLTGTVENVSLDAMQHEELGLVFQARVKLDRAWLDIDGARVRLTPGMGISVEVKTGERTVIDYLLSPLRTYVSESVRER</sequence>
<name>A0A5C4RQU4_9GAMM</name>
<evidence type="ECO:0000256" key="7">
    <source>
        <dbReference type="ARBA" id="ARBA00022989"/>
    </source>
</evidence>
<keyword evidence="3 9" id="KW-0813">Transport</keyword>
<evidence type="ECO:0000256" key="9">
    <source>
        <dbReference type="RuleBase" id="RU365093"/>
    </source>
</evidence>
<dbReference type="InterPro" id="IPR006144">
    <property type="entry name" value="Secretion_HlyD_CS"/>
</dbReference>
<evidence type="ECO:0000256" key="6">
    <source>
        <dbReference type="ARBA" id="ARBA00022692"/>
    </source>
</evidence>
<evidence type="ECO:0000256" key="5">
    <source>
        <dbReference type="ARBA" id="ARBA00022519"/>
    </source>
</evidence>
<feature type="domain" description="AprE-like beta-barrel" evidence="12">
    <location>
        <begin position="361"/>
        <end position="450"/>
    </location>
</feature>
<evidence type="ECO:0000256" key="2">
    <source>
        <dbReference type="ARBA" id="ARBA00009477"/>
    </source>
</evidence>
<dbReference type="PROSITE" id="PS00543">
    <property type="entry name" value="HLYD_FAMILY"/>
    <property type="match status" value="1"/>
</dbReference>
<dbReference type="PANTHER" id="PTHR30386">
    <property type="entry name" value="MEMBRANE FUSION SUBUNIT OF EMRAB-TOLC MULTIDRUG EFFLUX PUMP"/>
    <property type="match status" value="1"/>
</dbReference>
<keyword evidence="14" id="KW-1185">Reference proteome</keyword>
<dbReference type="Gene3D" id="2.40.30.170">
    <property type="match status" value="1"/>
</dbReference>
<evidence type="ECO:0000259" key="11">
    <source>
        <dbReference type="Pfam" id="PF25988"/>
    </source>
</evidence>
<accession>A0A5C4RQU4</accession>
<keyword evidence="10" id="KW-0175">Coiled coil</keyword>
<dbReference type="InterPro" id="IPR010129">
    <property type="entry name" value="T1SS_HlyD"/>
</dbReference>
<keyword evidence="4 9" id="KW-1003">Cell membrane</keyword>
<dbReference type="Gene3D" id="2.40.50.100">
    <property type="match status" value="1"/>
</dbReference>
<dbReference type="Proteomes" id="UP000305760">
    <property type="component" value="Unassembled WGS sequence"/>
</dbReference>
<dbReference type="Pfam" id="PF26002">
    <property type="entry name" value="Beta-barrel_AprE"/>
    <property type="match status" value="1"/>
</dbReference>
<dbReference type="InterPro" id="IPR050739">
    <property type="entry name" value="MFP"/>
</dbReference>
<keyword evidence="5 9" id="KW-0997">Cell inner membrane</keyword>
<dbReference type="AlphaFoldDB" id="A0A5C4RQU4"/>
<dbReference type="OrthoDB" id="9775513at2"/>
<keyword evidence="7" id="KW-1133">Transmembrane helix</keyword>
<feature type="domain" description="CyaD-like alpha-helical hairpin" evidence="11">
    <location>
        <begin position="128"/>
        <end position="323"/>
    </location>
</feature>
<evidence type="ECO:0000256" key="1">
    <source>
        <dbReference type="ARBA" id="ARBA00004377"/>
    </source>
</evidence>
<dbReference type="InterPro" id="IPR059040">
    <property type="entry name" value="HH_CyaD-like"/>
</dbReference>
<dbReference type="GO" id="GO:0009306">
    <property type="term" value="P:protein secretion"/>
    <property type="evidence" value="ECO:0007669"/>
    <property type="project" value="InterPro"/>
</dbReference>
<evidence type="ECO:0000256" key="8">
    <source>
        <dbReference type="ARBA" id="ARBA00023136"/>
    </source>
</evidence>
<dbReference type="GO" id="GO:0005886">
    <property type="term" value="C:plasma membrane"/>
    <property type="evidence" value="ECO:0007669"/>
    <property type="project" value="UniProtKB-SubCell"/>
</dbReference>
<dbReference type="RefSeq" id="WP_139450056.1">
    <property type="nucleotide sequence ID" value="NZ_SMDR01000004.1"/>
</dbReference>
<feature type="coiled-coil region" evidence="10">
    <location>
        <begin position="249"/>
        <end position="283"/>
    </location>
</feature>